<evidence type="ECO:0000313" key="5">
    <source>
        <dbReference type="Proteomes" id="UP001175227"/>
    </source>
</evidence>
<keyword evidence="5" id="KW-1185">Reference proteome</keyword>
<dbReference type="EMBL" id="JAUEPR010000036">
    <property type="protein sequence ID" value="KAK0472925.1"/>
    <property type="molecule type" value="Genomic_DNA"/>
</dbReference>
<sequence length="357" mass="38322">MLLSYLRLSTLICVYGLQSFALQLSITGQAAINGAVTLVWERGGGDPMLFFLRSVKTDKSPSTISEQLDIGDISGDANTVQIPFNQTGTFEFQAFAERNQTTGFFSKSSSFRVETVASVTQSAGDGLASTSPHDVGQTTLSLASTTLHEVTESTISTESMPSVSLISSITPTVTAVPMSPTRQSGQAAEHTHRTSIIVGATIVAVLVLVMAPFSIWYFARRHRTSNTLSEVHDTVEQFLYVPTMSLSNTVIGLEGGERDRDPRREKTHITPPIDSLIHPAPQSPAAARSSLLSPPPISPNALVSNSPQMNLDNEAAAGSLSLRVQMEELSFNPEWSTMGPPPPYVSEGDVIIRQGDT</sequence>
<keyword evidence="2" id="KW-0812">Transmembrane</keyword>
<name>A0AA39NWE5_9AGAR</name>
<evidence type="ECO:0000256" key="2">
    <source>
        <dbReference type="SAM" id="Phobius"/>
    </source>
</evidence>
<gene>
    <name evidence="4" type="ORF">IW261DRAFT_722515</name>
</gene>
<keyword evidence="2" id="KW-0472">Membrane</keyword>
<feature type="chain" id="PRO_5041210292" evidence="3">
    <location>
        <begin position="17"/>
        <end position="357"/>
    </location>
</feature>
<reference evidence="4" key="1">
    <citation type="submission" date="2023-06" db="EMBL/GenBank/DDBJ databases">
        <authorList>
            <consortium name="Lawrence Berkeley National Laboratory"/>
            <person name="Ahrendt S."/>
            <person name="Sahu N."/>
            <person name="Indic B."/>
            <person name="Wong-Bajracharya J."/>
            <person name="Merenyi Z."/>
            <person name="Ke H.-M."/>
            <person name="Monk M."/>
            <person name="Kocsube S."/>
            <person name="Drula E."/>
            <person name="Lipzen A."/>
            <person name="Balint B."/>
            <person name="Henrissat B."/>
            <person name="Andreopoulos B."/>
            <person name="Martin F.M."/>
            <person name="Harder C.B."/>
            <person name="Rigling D."/>
            <person name="Ford K.L."/>
            <person name="Foster G.D."/>
            <person name="Pangilinan J."/>
            <person name="Papanicolaou A."/>
            <person name="Barry K."/>
            <person name="LaButti K."/>
            <person name="Viragh M."/>
            <person name="Koriabine M."/>
            <person name="Yan M."/>
            <person name="Riley R."/>
            <person name="Champramary S."/>
            <person name="Plett K.L."/>
            <person name="Tsai I.J."/>
            <person name="Slot J."/>
            <person name="Sipos G."/>
            <person name="Plett J."/>
            <person name="Nagy L.G."/>
            <person name="Grigoriev I.V."/>
        </authorList>
    </citation>
    <scope>NUCLEOTIDE SEQUENCE</scope>
    <source>
        <strain evidence="4">ICMP 16352</strain>
    </source>
</reference>
<protein>
    <submittedName>
        <fullName evidence="4">Uncharacterized protein</fullName>
    </submittedName>
</protein>
<evidence type="ECO:0000313" key="4">
    <source>
        <dbReference type="EMBL" id="KAK0472925.1"/>
    </source>
</evidence>
<feature type="region of interest" description="Disordered" evidence="1">
    <location>
        <begin position="334"/>
        <end position="357"/>
    </location>
</feature>
<feature type="compositionally biased region" description="Basic and acidic residues" evidence="1">
    <location>
        <begin position="255"/>
        <end position="268"/>
    </location>
</feature>
<feature type="transmembrane region" description="Helical" evidence="2">
    <location>
        <begin position="196"/>
        <end position="219"/>
    </location>
</feature>
<evidence type="ECO:0000256" key="1">
    <source>
        <dbReference type="SAM" id="MobiDB-lite"/>
    </source>
</evidence>
<feature type="region of interest" description="Disordered" evidence="1">
    <location>
        <begin position="253"/>
        <end position="307"/>
    </location>
</feature>
<evidence type="ECO:0000256" key="3">
    <source>
        <dbReference type="SAM" id="SignalP"/>
    </source>
</evidence>
<dbReference type="AlphaFoldDB" id="A0AA39NWE5"/>
<feature type="compositionally biased region" description="Low complexity" evidence="1">
    <location>
        <begin position="279"/>
        <end position="292"/>
    </location>
</feature>
<feature type="signal peptide" evidence="3">
    <location>
        <begin position="1"/>
        <end position="16"/>
    </location>
</feature>
<keyword evidence="3" id="KW-0732">Signal</keyword>
<organism evidence="4 5">
    <name type="scientific">Armillaria novae-zelandiae</name>
    <dbReference type="NCBI Taxonomy" id="153914"/>
    <lineage>
        <taxon>Eukaryota</taxon>
        <taxon>Fungi</taxon>
        <taxon>Dikarya</taxon>
        <taxon>Basidiomycota</taxon>
        <taxon>Agaricomycotina</taxon>
        <taxon>Agaricomycetes</taxon>
        <taxon>Agaricomycetidae</taxon>
        <taxon>Agaricales</taxon>
        <taxon>Marasmiineae</taxon>
        <taxon>Physalacriaceae</taxon>
        <taxon>Armillaria</taxon>
    </lineage>
</organism>
<accession>A0AA39NWE5</accession>
<proteinExistence type="predicted"/>
<keyword evidence="2" id="KW-1133">Transmembrane helix</keyword>
<dbReference type="Proteomes" id="UP001175227">
    <property type="component" value="Unassembled WGS sequence"/>
</dbReference>
<comment type="caution">
    <text evidence="4">The sequence shown here is derived from an EMBL/GenBank/DDBJ whole genome shotgun (WGS) entry which is preliminary data.</text>
</comment>